<keyword evidence="2" id="KW-0815">Transposition</keyword>
<dbReference type="InterPro" id="IPR047653">
    <property type="entry name" value="Tn3-like_transpos"/>
</dbReference>
<keyword evidence="4" id="KW-0233">DNA recombination</keyword>
<comment type="similarity">
    <text evidence="1">Belongs to the transposase 7 family.</text>
</comment>
<protein>
    <submittedName>
        <fullName evidence="7">Tn3 family transposase</fullName>
    </submittedName>
</protein>
<name>A0ABV3QPG5_9GAMM</name>
<organism evidence="7 8">
    <name type="scientific">Rhodanobacter geophilus</name>
    <dbReference type="NCBI Taxonomy" id="3162488"/>
    <lineage>
        <taxon>Bacteria</taxon>
        <taxon>Pseudomonadati</taxon>
        <taxon>Pseudomonadota</taxon>
        <taxon>Gammaproteobacteria</taxon>
        <taxon>Lysobacterales</taxon>
        <taxon>Rhodanobacteraceae</taxon>
        <taxon>Rhodanobacter</taxon>
    </lineage>
</organism>
<reference evidence="7 8" key="1">
    <citation type="submission" date="2024-06" db="EMBL/GenBank/DDBJ databases">
        <authorList>
            <person name="Woo H."/>
        </authorList>
    </citation>
    <scope>NUCLEOTIDE SEQUENCE [LARGE SCALE GENOMIC DNA]</scope>
    <source>
        <strain evidence="7 8">S2-g</strain>
    </source>
</reference>
<evidence type="ECO:0000256" key="3">
    <source>
        <dbReference type="ARBA" id="ARBA00023125"/>
    </source>
</evidence>
<feature type="domain" description="Tn3 transposase DDE" evidence="5">
    <location>
        <begin position="589"/>
        <end position="976"/>
    </location>
</feature>
<evidence type="ECO:0000256" key="4">
    <source>
        <dbReference type="ARBA" id="ARBA00023172"/>
    </source>
</evidence>
<sequence length="1017" mass="115269">MTAPHETAYPRLKQDPTARELDLHFTPSADERAFVQALSKQPAIRLAVMLHLKTLPHRGHFGALSQIPERIVRHVADALGYRRAFSASDLDAYDASRMKREHIAKIRQYLNVRPLGEPGRQWLRTVAQQAAQTKHMLPDIINVMVEELYHHRYELPAFRTLDDIATAARESVHEGHFERIAALLTPAARKKIDELLAVTPGDTHSGWQALKREPKRPGNKEVRFYLQHIDRLQKLAAMIPALEVPVPKLKYFRAMARALDAGELAELKPAKRYALAAVFIRSRHGKALDDAADLFIRLMQNLENTAQKNLMAYQVEHLKRTDSLVGQLKEILQAYQVDGTDSQRIDAIGDVIGPDLARTLAECDEHMAYAGKNFLPFLAKPYAQQRALLLNCLEVMELRTSSQDPAMERLVKALAALRAQRRDVVEAASLGLSLEHDFGWMSANWRRHVFPKDWGVDRAGWMQRRYFELAVLFQIKDELKSGDLFIPGGERYDDYREELVDESTFQEELGNYGEVSGIATEPAAFVETLREQLRTKCREVNARFPENAHADIVDGRLILRKLPRTELSQAIALVDSLITERLPETSIVDVLVDATSWVDLNRHFKPLAGTEARVRDLHHRVVTTLFCYGCNLGPTQTARSVRGFSRRQAAWLNLKYVTEDTLERATVDTINLYNKFELPGYWGSGKSASADGTKWSVYEQNLLSEYHIRYGGYGGIGYYHVSDKYIALFSRFIPCGAYEAIYILDGLIENRAEIRPDTVHGDTQAQNFPVFGLAHLLGIDLMPRIRNVKDLSLSKPDPQASYPNIQALFGDGSIDWNLIETHLHDMLRVAASIKTGKISASTILRRLGNYSRKNKLYFAFKELGRVIRTLFLLRYIDDVEVRKTIQAATNKSEEFNNFTKWAFFGGQGIIAENVLHEQQKIVGYNHLVANLVILHNVEQMSRVLAELRDEGIEISPAVLAGLSPYRTAHINRFGDYTVDTSREVTPIDFARRILRAAEEAAAAERDEEELSSASYKS</sequence>
<dbReference type="Proteomes" id="UP001556170">
    <property type="component" value="Unassembled WGS sequence"/>
</dbReference>
<dbReference type="InterPro" id="IPR002513">
    <property type="entry name" value="Tn3_Tnp_DDE_dom"/>
</dbReference>
<evidence type="ECO:0000313" key="8">
    <source>
        <dbReference type="Proteomes" id="UP001556170"/>
    </source>
</evidence>
<dbReference type="InterPro" id="IPR025296">
    <property type="entry name" value="DUF4158"/>
</dbReference>
<dbReference type="NCBIfam" id="NF033527">
    <property type="entry name" value="transpos_Tn3"/>
    <property type="match status" value="1"/>
</dbReference>
<dbReference type="RefSeq" id="WP_367844678.1">
    <property type="nucleotide sequence ID" value="NZ_JBFOHL010000007.1"/>
</dbReference>
<dbReference type="Pfam" id="PF01526">
    <property type="entry name" value="DDE_Tnp_Tn3"/>
    <property type="match status" value="1"/>
</dbReference>
<comment type="caution">
    <text evidence="7">The sequence shown here is derived from an EMBL/GenBank/DDBJ whole genome shotgun (WGS) entry which is preliminary data.</text>
</comment>
<accession>A0ABV3QPG5</accession>
<dbReference type="EMBL" id="JBFOHL010000007">
    <property type="protein sequence ID" value="MEW9624369.1"/>
    <property type="molecule type" value="Genomic_DNA"/>
</dbReference>
<gene>
    <name evidence="7" type="ORF">ABQJ56_09005</name>
</gene>
<evidence type="ECO:0000259" key="5">
    <source>
        <dbReference type="Pfam" id="PF01526"/>
    </source>
</evidence>
<dbReference type="Pfam" id="PF13700">
    <property type="entry name" value="DUF4158"/>
    <property type="match status" value="1"/>
</dbReference>
<proteinExistence type="inferred from homology"/>
<keyword evidence="3" id="KW-0238">DNA-binding</keyword>
<evidence type="ECO:0000256" key="1">
    <source>
        <dbReference type="ARBA" id="ARBA00009402"/>
    </source>
</evidence>
<evidence type="ECO:0000256" key="2">
    <source>
        <dbReference type="ARBA" id="ARBA00022578"/>
    </source>
</evidence>
<feature type="domain" description="DUF4158" evidence="6">
    <location>
        <begin position="2"/>
        <end position="167"/>
    </location>
</feature>
<evidence type="ECO:0000313" key="7">
    <source>
        <dbReference type="EMBL" id="MEW9624369.1"/>
    </source>
</evidence>
<evidence type="ECO:0000259" key="6">
    <source>
        <dbReference type="Pfam" id="PF13700"/>
    </source>
</evidence>
<keyword evidence="8" id="KW-1185">Reference proteome</keyword>